<sequence>MSEPTAAAKAQDAEPAPAPQSRSLALPSLLLVQGVFLLLLALGGFFGWQLWQQYRALIERESQQKTALSALQTQLEGSRLELATLQNALAALPDAREQHAQQQSLLEQLKQSQTALQDEQQQLKASLSDISGSHSWQLNEALYQMQLASLRLSVMQDVGSARSLLKNADELLIAQQDPASLATRKALAEVLQQLEAAARLDRDALYLKLAALRSQASTLSRSLPRFAAAEVAERGAEEQSWWQQWREALSHYVRIDFEAGGQDIRPLLAGQSLNEARLALTLNLEQAQWAVLHGQQAVYNQALKQADELLTLAFNPQDSATQSLQSAISTLQSQIVAPSMPDLAPLLTAMQSYMQKRQQAQNAEATPETPDTVPEAASEAAP</sequence>
<dbReference type="Proteomes" id="UP000072660">
    <property type="component" value="Unassembled WGS sequence"/>
</dbReference>
<keyword evidence="3" id="KW-1133">Transmembrane helix</keyword>
<keyword evidence="1" id="KW-0175">Coiled coil</keyword>
<evidence type="ECO:0000256" key="3">
    <source>
        <dbReference type="SAM" id="Phobius"/>
    </source>
</evidence>
<dbReference type="EMBL" id="LSZO01000217">
    <property type="protein sequence ID" value="KXU34230.1"/>
    <property type="molecule type" value="Genomic_DNA"/>
</dbReference>
<keyword evidence="3" id="KW-0812">Transmembrane</keyword>
<evidence type="ECO:0008006" key="6">
    <source>
        <dbReference type="Google" id="ProtNLM"/>
    </source>
</evidence>
<feature type="region of interest" description="Disordered" evidence="2">
    <location>
        <begin position="355"/>
        <end position="382"/>
    </location>
</feature>
<name>A0A139SIC4_9GAMM</name>
<comment type="caution">
    <text evidence="4">The sequence shown here is derived from an EMBL/GenBank/DDBJ whole genome shotgun (WGS) entry which is preliminary data.</text>
</comment>
<dbReference type="RefSeq" id="WP_068393095.1">
    <property type="nucleotide sequence ID" value="NZ_LSZO01000217.1"/>
</dbReference>
<evidence type="ECO:0000256" key="2">
    <source>
        <dbReference type="SAM" id="MobiDB-lite"/>
    </source>
</evidence>
<feature type="coiled-coil region" evidence="1">
    <location>
        <begin position="68"/>
        <end position="126"/>
    </location>
</feature>
<gene>
    <name evidence="4" type="ORF">AXE65_07435</name>
</gene>
<dbReference type="Pfam" id="PF04375">
    <property type="entry name" value="HemX"/>
    <property type="match status" value="1"/>
</dbReference>
<dbReference type="PANTHER" id="PTHR38043:SF1">
    <property type="entry name" value="PROTEIN HEMX"/>
    <property type="match status" value="1"/>
</dbReference>
<evidence type="ECO:0000313" key="5">
    <source>
        <dbReference type="Proteomes" id="UP000072660"/>
    </source>
</evidence>
<feature type="transmembrane region" description="Helical" evidence="3">
    <location>
        <begin position="30"/>
        <end position="51"/>
    </location>
</feature>
<keyword evidence="3" id="KW-0472">Membrane</keyword>
<feature type="compositionally biased region" description="Polar residues" evidence="2">
    <location>
        <begin position="355"/>
        <end position="364"/>
    </location>
</feature>
<evidence type="ECO:0000256" key="1">
    <source>
        <dbReference type="SAM" id="Coils"/>
    </source>
</evidence>
<reference evidence="4 5" key="1">
    <citation type="submission" date="2016-02" db="EMBL/GenBank/DDBJ databases">
        <authorList>
            <person name="Wen L."/>
            <person name="He K."/>
            <person name="Yang H."/>
        </authorList>
    </citation>
    <scope>NUCLEOTIDE SEQUENCE [LARGE SCALE GENOMIC DNA]</scope>
    <source>
        <strain evidence="4 5">CV58</strain>
    </source>
</reference>
<evidence type="ECO:0000313" key="4">
    <source>
        <dbReference type="EMBL" id="KXU34230.1"/>
    </source>
</evidence>
<accession>A0A139SIC4</accession>
<dbReference type="InterPro" id="IPR007470">
    <property type="entry name" value="HemX"/>
</dbReference>
<dbReference type="AlphaFoldDB" id="A0A139SIC4"/>
<organism evidence="4 5">
    <name type="scientific">Ventosimonas gracilis</name>
    <dbReference type="NCBI Taxonomy" id="1680762"/>
    <lineage>
        <taxon>Bacteria</taxon>
        <taxon>Pseudomonadati</taxon>
        <taxon>Pseudomonadota</taxon>
        <taxon>Gammaproteobacteria</taxon>
        <taxon>Pseudomonadales</taxon>
        <taxon>Ventosimonadaceae</taxon>
        <taxon>Ventosimonas</taxon>
    </lineage>
</organism>
<protein>
    <recommendedName>
        <fullName evidence="6">Heme biosynthesis operon protein HemX</fullName>
    </recommendedName>
</protein>
<proteinExistence type="predicted"/>
<dbReference type="PANTHER" id="PTHR38043">
    <property type="entry name" value="PROTEIN HEMX"/>
    <property type="match status" value="1"/>
</dbReference>
<dbReference type="OrthoDB" id="5739852at2"/>
<keyword evidence="5" id="KW-1185">Reference proteome</keyword>